<dbReference type="EMBL" id="WXEY01000042">
    <property type="protein sequence ID" value="MZP31443.1"/>
    <property type="molecule type" value="Genomic_DNA"/>
</dbReference>
<evidence type="ECO:0000313" key="1">
    <source>
        <dbReference type="EMBL" id="MZP31443.1"/>
    </source>
</evidence>
<name>A0A845L565_9FIRM</name>
<dbReference type="AlphaFoldDB" id="A0A845L565"/>
<evidence type="ECO:0000313" key="2">
    <source>
        <dbReference type="Proteomes" id="UP000463470"/>
    </source>
</evidence>
<gene>
    <name evidence="1" type="ORF">GTO91_17260</name>
</gene>
<keyword evidence="2" id="KW-1185">Reference proteome</keyword>
<protein>
    <recommendedName>
        <fullName evidence="3">Transposase</fullName>
    </recommendedName>
</protein>
<dbReference type="NCBIfam" id="NF047593">
    <property type="entry name" value="IS66_ISAeme5_TnpA"/>
    <property type="match status" value="1"/>
</dbReference>
<accession>A0A845L565</accession>
<dbReference type="Proteomes" id="UP000463470">
    <property type="component" value="Unassembled WGS sequence"/>
</dbReference>
<dbReference type="RefSeq" id="WP_161259958.1">
    <property type="nucleotide sequence ID" value="NZ_WXEY01000042.1"/>
</dbReference>
<sequence>MTTQEQLAIVTECRASGMTAKTWCEEKGIDYRQYVIWATKLNKKANHIP</sequence>
<evidence type="ECO:0008006" key="3">
    <source>
        <dbReference type="Google" id="ProtNLM"/>
    </source>
</evidence>
<organism evidence="1 2">
    <name type="scientific">Heliomicrobium undosum</name>
    <dbReference type="NCBI Taxonomy" id="121734"/>
    <lineage>
        <taxon>Bacteria</taxon>
        <taxon>Bacillati</taxon>
        <taxon>Bacillota</taxon>
        <taxon>Clostridia</taxon>
        <taxon>Eubacteriales</taxon>
        <taxon>Heliobacteriaceae</taxon>
        <taxon>Heliomicrobium</taxon>
    </lineage>
</organism>
<dbReference type="OrthoDB" id="9808061at2"/>
<comment type="caution">
    <text evidence="1">The sequence shown here is derived from an EMBL/GenBank/DDBJ whole genome shotgun (WGS) entry which is preliminary data.</text>
</comment>
<proteinExistence type="predicted"/>
<reference evidence="1 2" key="1">
    <citation type="submission" date="2020-01" db="EMBL/GenBank/DDBJ databases">
        <title>Whole-genome sequence of Heliobacterium undosum DSM 13378.</title>
        <authorList>
            <person name="Kyndt J.A."/>
            <person name="Meyer T.E."/>
        </authorList>
    </citation>
    <scope>NUCLEOTIDE SEQUENCE [LARGE SCALE GENOMIC DNA]</scope>
    <source>
        <strain evidence="1 2">DSM 13378</strain>
    </source>
</reference>